<accession>A0ABT8YFE9</accession>
<dbReference type="RefSeq" id="WP_303545863.1">
    <property type="nucleotide sequence ID" value="NZ_JAUOTP010000010.1"/>
</dbReference>
<dbReference type="InterPro" id="IPR029044">
    <property type="entry name" value="Nucleotide-diphossugar_trans"/>
</dbReference>
<gene>
    <name evidence="1" type="ORF">Q4F19_18515</name>
</gene>
<dbReference type="EMBL" id="JAUOTP010000010">
    <property type="protein sequence ID" value="MDO6416385.1"/>
    <property type="molecule type" value="Genomic_DNA"/>
</dbReference>
<protein>
    <submittedName>
        <fullName evidence="1">Uncharacterized protein</fullName>
    </submittedName>
</protein>
<comment type="caution">
    <text evidence="1">The sequence shown here is derived from an EMBL/GenBank/DDBJ whole genome shotgun (WGS) entry which is preliminary data.</text>
</comment>
<dbReference type="Gene3D" id="3.90.550.40">
    <property type="match status" value="1"/>
</dbReference>
<sequence>MPDFDLKRLKGKNLFVGTPMYDGTCTSAFAFAITQLTALCAQLDIGLRFYFLSHEALVTKARNITVDEFLRSGHDALLFIDADIGFDARDALHMLALQMQDAGERTYDVVAAPYPLKRLDWAVVRTAAKAGAGDADAALLARTSSRVAIHPAHDTSFPIDRPVEVTKAGTGFMMIRRATFERYRDVYPTRTYGPGSVAAAGEGATEMHAFFETEIDTKQGHLRDEIKAYLTRFPEATPAEMLAFLDSDEEMGSYSGSHISEDYAFCREVRAAGMKVWLCPWMVLTHTGTHTFTSRLADLGAIGVL</sequence>
<proteinExistence type="predicted"/>
<dbReference type="Proteomes" id="UP001169764">
    <property type="component" value="Unassembled WGS sequence"/>
</dbReference>
<reference evidence="1" key="1">
    <citation type="submission" date="2023-07" db="EMBL/GenBank/DDBJ databases">
        <authorList>
            <person name="Kim M."/>
        </authorList>
    </citation>
    <scope>NUCLEOTIDE SEQUENCE</scope>
    <source>
        <strain evidence="1">BIUV-7</strain>
    </source>
</reference>
<evidence type="ECO:0000313" key="2">
    <source>
        <dbReference type="Proteomes" id="UP001169764"/>
    </source>
</evidence>
<dbReference type="SUPFAM" id="SSF53448">
    <property type="entry name" value="Nucleotide-diphospho-sugar transferases"/>
    <property type="match status" value="1"/>
</dbReference>
<evidence type="ECO:0000313" key="1">
    <source>
        <dbReference type="EMBL" id="MDO6416385.1"/>
    </source>
</evidence>
<organism evidence="1 2">
    <name type="scientific">Sphingomonas natans</name>
    <dbReference type="NCBI Taxonomy" id="3063330"/>
    <lineage>
        <taxon>Bacteria</taxon>
        <taxon>Pseudomonadati</taxon>
        <taxon>Pseudomonadota</taxon>
        <taxon>Alphaproteobacteria</taxon>
        <taxon>Sphingomonadales</taxon>
        <taxon>Sphingomonadaceae</taxon>
        <taxon>Sphingomonas</taxon>
    </lineage>
</organism>
<keyword evidence="2" id="KW-1185">Reference proteome</keyword>
<name>A0ABT8YFE9_9SPHN</name>